<evidence type="ECO:0000313" key="1">
    <source>
        <dbReference type="EMBL" id="RSM07116.1"/>
    </source>
</evidence>
<comment type="caution">
    <text evidence="1">The sequence shown here is derived from an EMBL/GenBank/DDBJ whole genome shotgun (WGS) entry which is preliminary data.</text>
</comment>
<sequence length="202" mass="21732">MAAQSRADHKVEGKGGTQKIRQEIHYRSTCEVIGVHHGLEHGVLAAARILLQASFVKLGPLRISAFPLPFSGSWAAGSCIATVDIVIVVGSCLPLIELESRSDLLDQLTMSLPHDQFFDLTSPMRTRKTEALGGMANAPPHLQVLHAGPASETVAGVAISVSHAQPASHHYPRLGCQDAHARAAYRLKELVLNNPPSHRKPK</sequence>
<organism evidence="1 2">
    <name type="scientific">Fusarium ambrosium</name>
    <dbReference type="NCBI Taxonomy" id="131363"/>
    <lineage>
        <taxon>Eukaryota</taxon>
        <taxon>Fungi</taxon>
        <taxon>Dikarya</taxon>
        <taxon>Ascomycota</taxon>
        <taxon>Pezizomycotina</taxon>
        <taxon>Sordariomycetes</taxon>
        <taxon>Hypocreomycetidae</taxon>
        <taxon>Hypocreales</taxon>
        <taxon>Nectriaceae</taxon>
        <taxon>Fusarium</taxon>
        <taxon>Fusarium solani species complex</taxon>
    </lineage>
</organism>
<protein>
    <submittedName>
        <fullName evidence="1">Uncharacterized protein</fullName>
    </submittedName>
</protein>
<evidence type="ECO:0000313" key="2">
    <source>
        <dbReference type="Proteomes" id="UP000288429"/>
    </source>
</evidence>
<gene>
    <name evidence="1" type="ORF">CDV31_008765</name>
</gene>
<dbReference type="EMBL" id="NIZV01000118">
    <property type="protein sequence ID" value="RSM07116.1"/>
    <property type="molecule type" value="Genomic_DNA"/>
</dbReference>
<dbReference type="Proteomes" id="UP000288429">
    <property type="component" value="Unassembled WGS sequence"/>
</dbReference>
<dbReference type="AlphaFoldDB" id="A0A428TYN7"/>
<proteinExistence type="predicted"/>
<name>A0A428TYN7_9HYPO</name>
<keyword evidence="2" id="KW-1185">Reference proteome</keyword>
<accession>A0A428TYN7</accession>
<reference evidence="1 2" key="1">
    <citation type="submission" date="2017-06" db="EMBL/GenBank/DDBJ databases">
        <title>Cmopartive genomic analysis of Ambrosia Fusariam Clade fungi.</title>
        <authorList>
            <person name="Stajich J.E."/>
            <person name="Carrillo J."/>
            <person name="Kijimoto T."/>
            <person name="Eskalen A."/>
            <person name="O'Donnell K."/>
            <person name="Kasson M."/>
        </authorList>
    </citation>
    <scope>NUCLEOTIDE SEQUENCE [LARGE SCALE GENOMIC DNA]</scope>
    <source>
        <strain evidence="1 2">NRRL 20438</strain>
    </source>
</reference>